<dbReference type="InterPro" id="IPR030474">
    <property type="entry name" value="IL-6/GCSF/MGF"/>
</dbReference>
<sequence>MSSMKNLQLVLAVLLPLTALSDPLPGYSAAGDPPEISGEELQDSAGPFEHKWLFIARILHRDIMKLRDEQFQRDFGEPSANMTNYASVRIKMPLIHPSDGCYSKNFSAQRCLRRIYAGLNTYREYLSKVERENLTAAQVTDIKLRTTSLLNIIKEKVDDTPIQPHPISKLPDGSAWTQRTVTHSILYNLEVFLKETTRAINFINKKLGNHIKKEIKESKWSSEKHSHE</sequence>
<dbReference type="InterPro" id="IPR030473">
    <property type="entry name" value="IL6/GCSF/MGF_CS"/>
</dbReference>
<dbReference type="GO" id="GO:0060218">
    <property type="term" value="P:hematopoietic stem cell differentiation"/>
    <property type="evidence" value="ECO:0007669"/>
    <property type="project" value="Ensembl"/>
</dbReference>
<dbReference type="GO" id="GO:0005125">
    <property type="term" value="F:cytokine activity"/>
    <property type="evidence" value="ECO:0007669"/>
    <property type="project" value="UniProtKB-KW"/>
</dbReference>
<dbReference type="OrthoDB" id="8943569at2759"/>
<keyword evidence="4" id="KW-0011">Acute phase</keyword>
<organism evidence="11 12">
    <name type="scientific">Pygocentrus nattereri</name>
    <name type="common">Red-bellied piranha</name>
    <dbReference type="NCBI Taxonomy" id="42514"/>
    <lineage>
        <taxon>Eukaryota</taxon>
        <taxon>Metazoa</taxon>
        <taxon>Chordata</taxon>
        <taxon>Craniata</taxon>
        <taxon>Vertebrata</taxon>
        <taxon>Euteleostomi</taxon>
        <taxon>Actinopterygii</taxon>
        <taxon>Neopterygii</taxon>
        <taxon>Teleostei</taxon>
        <taxon>Ostariophysi</taxon>
        <taxon>Characiformes</taxon>
        <taxon>Characoidei</taxon>
        <taxon>Pygocentrus</taxon>
    </lineage>
</organism>
<dbReference type="Pfam" id="PF00489">
    <property type="entry name" value="IL6"/>
    <property type="match status" value="1"/>
</dbReference>
<evidence type="ECO:0000256" key="1">
    <source>
        <dbReference type="ARBA" id="ARBA00004613"/>
    </source>
</evidence>
<keyword evidence="8" id="KW-1015">Disulfide bond</keyword>
<dbReference type="AlphaFoldDB" id="A0A3B4E5A9"/>
<reference evidence="11" key="3">
    <citation type="submission" date="2025-09" db="UniProtKB">
        <authorList>
            <consortium name="Ensembl"/>
        </authorList>
    </citation>
    <scope>IDENTIFICATION</scope>
</reference>
<dbReference type="PROSITE" id="PS00254">
    <property type="entry name" value="INTERLEUKIN_6"/>
    <property type="match status" value="1"/>
</dbReference>
<dbReference type="InterPro" id="IPR003574">
    <property type="entry name" value="IL-6-like"/>
</dbReference>
<dbReference type="InterPro" id="IPR009079">
    <property type="entry name" value="4_helix_cytokine-like_core"/>
</dbReference>
<dbReference type="GO" id="GO:0005615">
    <property type="term" value="C:extracellular space"/>
    <property type="evidence" value="ECO:0007669"/>
    <property type="project" value="UniProtKB-KW"/>
</dbReference>
<evidence type="ECO:0000256" key="10">
    <source>
        <dbReference type="SAM" id="SignalP"/>
    </source>
</evidence>
<dbReference type="PANTHER" id="PTHR48494">
    <property type="entry name" value="INTERLEUKIN-6"/>
    <property type="match status" value="1"/>
</dbReference>
<evidence type="ECO:0000256" key="5">
    <source>
        <dbReference type="ARBA" id="ARBA00022514"/>
    </source>
</evidence>
<dbReference type="GO" id="GO:0006955">
    <property type="term" value="P:immune response"/>
    <property type="evidence" value="ECO:0007669"/>
    <property type="project" value="InterPro"/>
</dbReference>
<evidence type="ECO:0000256" key="2">
    <source>
        <dbReference type="ARBA" id="ARBA00007432"/>
    </source>
</evidence>
<dbReference type="SMART" id="SM00126">
    <property type="entry name" value="IL6"/>
    <property type="match status" value="1"/>
</dbReference>
<evidence type="ECO:0000313" key="11">
    <source>
        <dbReference type="Ensembl" id="ENSPNAP00000030863.1"/>
    </source>
</evidence>
<evidence type="ECO:0000256" key="3">
    <source>
        <dbReference type="ARBA" id="ARBA00019464"/>
    </source>
</evidence>
<proteinExistence type="inferred from homology"/>
<comment type="function">
    <text evidence="9">Cytokine with a wide variety of biological functions in immunity, tissue regeneration, and metabolism. Binds to IL6R, then the complex associates to the signaling subunit IL6ST/gp130 to trigger the intracellular IL6-signaling pathway. The interaction with the membrane-bound IL6R and IL6ST stimulates 'classic signaling', whereas the binding of IL6 and soluble IL6R to IL6ST stimulates 'trans-signaling'. Alternatively, 'cluster signaling' occurs when membrane-bound IL6:IL6R complexes on transmitter cells activate IL6ST receptors on neighboring receiver cells.</text>
</comment>
<keyword evidence="7" id="KW-0339">Growth factor</keyword>
<dbReference type="CTD" id="3569"/>
<dbReference type="GO" id="GO:0005138">
    <property type="term" value="F:interleukin-6 receptor binding"/>
    <property type="evidence" value="ECO:0007669"/>
    <property type="project" value="InterPro"/>
</dbReference>
<dbReference type="GeneID" id="108429633"/>
<evidence type="ECO:0000256" key="7">
    <source>
        <dbReference type="ARBA" id="ARBA00023030"/>
    </source>
</evidence>
<dbReference type="PANTHER" id="PTHR48494:SF1">
    <property type="entry name" value="INTERLEUKIN-6"/>
    <property type="match status" value="1"/>
</dbReference>
<feature type="signal peptide" evidence="10">
    <location>
        <begin position="1"/>
        <end position="21"/>
    </location>
</feature>
<dbReference type="GeneTree" id="ENSGT00940000178859"/>
<dbReference type="PRINTS" id="PR00433">
    <property type="entry name" value="IL6GCSFMGF"/>
</dbReference>
<protein>
    <recommendedName>
        <fullName evidence="3">Interleukin-6</fullName>
    </recommendedName>
</protein>
<reference evidence="11" key="2">
    <citation type="submission" date="2025-08" db="UniProtKB">
        <authorList>
            <consortium name="Ensembl"/>
        </authorList>
    </citation>
    <scope>IDENTIFICATION</scope>
</reference>
<comment type="subcellular location">
    <subcellularLocation>
        <location evidence="1">Secreted</location>
    </subcellularLocation>
</comment>
<feature type="chain" id="PRO_5017360411" description="Interleukin-6" evidence="10">
    <location>
        <begin position="22"/>
        <end position="228"/>
    </location>
</feature>
<accession>A0A3B4E5A9</accession>
<keyword evidence="5" id="KW-0202">Cytokine</keyword>
<evidence type="ECO:0000256" key="4">
    <source>
        <dbReference type="ARBA" id="ARBA00022486"/>
    </source>
</evidence>
<dbReference type="RefSeq" id="XP_017556997.1">
    <property type="nucleotide sequence ID" value="XM_017701508.2"/>
</dbReference>
<dbReference type="Gene3D" id="1.20.1250.10">
    <property type="match status" value="1"/>
</dbReference>
<keyword evidence="6" id="KW-0964">Secreted</keyword>
<comment type="similarity">
    <text evidence="2">Belongs to the IL-6 superfamily.</text>
</comment>
<keyword evidence="10" id="KW-0732">Signal</keyword>
<dbReference type="OMA" id="WHLMARD"/>
<reference evidence="11 12" key="1">
    <citation type="submission" date="2020-10" db="EMBL/GenBank/DDBJ databases">
        <title>Pygocentrus nattereri (red-bellied piranha) genome, fPygNat1, primary haplotype.</title>
        <authorList>
            <person name="Myers G."/>
            <person name="Meyer A."/>
            <person name="Karagic N."/>
            <person name="Pippel M."/>
            <person name="Winkler S."/>
            <person name="Tracey A."/>
            <person name="Wood J."/>
            <person name="Formenti G."/>
            <person name="Howe K."/>
            <person name="Fedrigo O."/>
            <person name="Jarvis E.D."/>
        </authorList>
    </citation>
    <scope>NUCLEOTIDE SEQUENCE [LARGE SCALE GENOMIC DNA]</scope>
</reference>
<name>A0A3B4E5A9_PYGNA</name>
<evidence type="ECO:0000256" key="8">
    <source>
        <dbReference type="ARBA" id="ARBA00023157"/>
    </source>
</evidence>
<dbReference type="SUPFAM" id="SSF47266">
    <property type="entry name" value="4-helical cytokines"/>
    <property type="match status" value="1"/>
</dbReference>
<evidence type="ECO:0000256" key="6">
    <source>
        <dbReference type="ARBA" id="ARBA00022525"/>
    </source>
</evidence>
<dbReference type="GO" id="GO:0006953">
    <property type="term" value="P:acute-phase response"/>
    <property type="evidence" value="ECO:0007669"/>
    <property type="project" value="UniProtKB-KW"/>
</dbReference>
<dbReference type="STRING" id="42514.ENSPNAP00000030863"/>
<evidence type="ECO:0000256" key="9">
    <source>
        <dbReference type="ARBA" id="ARBA00023441"/>
    </source>
</evidence>
<dbReference type="Proteomes" id="UP001501920">
    <property type="component" value="Chromosome 1"/>
</dbReference>
<dbReference type="Ensembl" id="ENSPNAT00000019288.2">
    <property type="protein sequence ID" value="ENSPNAP00000030863.1"/>
    <property type="gene ID" value="ENSPNAG00000017831.2"/>
</dbReference>
<gene>
    <name evidence="11" type="primary">IL6</name>
</gene>
<evidence type="ECO:0000313" key="12">
    <source>
        <dbReference type="Proteomes" id="UP001501920"/>
    </source>
</evidence>
<dbReference type="GO" id="GO:0008083">
    <property type="term" value="F:growth factor activity"/>
    <property type="evidence" value="ECO:0007669"/>
    <property type="project" value="UniProtKB-KW"/>
</dbReference>
<keyword evidence="12" id="KW-1185">Reference proteome</keyword>